<evidence type="ECO:0000256" key="5">
    <source>
        <dbReference type="ARBA" id="ARBA00023242"/>
    </source>
</evidence>
<keyword evidence="8" id="KW-1133">Transmembrane helix</keyword>
<feature type="domain" description="Fork-head" evidence="9">
    <location>
        <begin position="56"/>
        <end position="150"/>
    </location>
</feature>
<dbReference type="GO" id="GO:0030154">
    <property type="term" value="P:cell differentiation"/>
    <property type="evidence" value="ECO:0007669"/>
    <property type="project" value="TreeGrafter"/>
</dbReference>
<dbReference type="PROSITE" id="PS00657">
    <property type="entry name" value="FORK_HEAD_1"/>
    <property type="match status" value="1"/>
</dbReference>
<comment type="subcellular location">
    <subcellularLocation>
        <location evidence="1 6">Nucleus</location>
    </subcellularLocation>
</comment>
<dbReference type="PANTHER" id="PTHR11829">
    <property type="entry name" value="FORKHEAD BOX PROTEIN"/>
    <property type="match status" value="1"/>
</dbReference>
<feature type="region of interest" description="Disordered" evidence="7">
    <location>
        <begin position="242"/>
        <end position="297"/>
    </location>
</feature>
<feature type="region of interest" description="Disordered" evidence="7">
    <location>
        <begin position="312"/>
        <end position="356"/>
    </location>
</feature>
<evidence type="ECO:0000313" key="10">
    <source>
        <dbReference type="EMBL" id="RXM34023.1"/>
    </source>
</evidence>
<dbReference type="InterPro" id="IPR018122">
    <property type="entry name" value="TF_fork_head_CS_1"/>
</dbReference>
<dbReference type="GO" id="GO:0009653">
    <property type="term" value="P:anatomical structure morphogenesis"/>
    <property type="evidence" value="ECO:0007669"/>
    <property type="project" value="TreeGrafter"/>
</dbReference>
<evidence type="ECO:0000256" key="1">
    <source>
        <dbReference type="ARBA" id="ARBA00004123"/>
    </source>
</evidence>
<feature type="compositionally biased region" description="Basic and acidic residues" evidence="7">
    <location>
        <begin position="278"/>
        <end position="297"/>
    </location>
</feature>
<dbReference type="Gene3D" id="1.10.10.10">
    <property type="entry name" value="Winged helix-like DNA-binding domain superfamily/Winged helix DNA-binding domain"/>
    <property type="match status" value="1"/>
</dbReference>
<dbReference type="Proteomes" id="UP000289886">
    <property type="component" value="Unassembled WGS sequence"/>
</dbReference>
<name>A0A444UFR1_ACIRT</name>
<evidence type="ECO:0000256" key="3">
    <source>
        <dbReference type="ARBA" id="ARBA00023125"/>
    </source>
</evidence>
<dbReference type="AlphaFoldDB" id="A0A444UFR1"/>
<protein>
    <submittedName>
        <fullName evidence="10">Forkhead box protein L1</fullName>
    </submittedName>
</protein>
<dbReference type="PROSITE" id="PS50039">
    <property type="entry name" value="FORK_HEAD_3"/>
    <property type="match status" value="1"/>
</dbReference>
<dbReference type="GO" id="GO:0000978">
    <property type="term" value="F:RNA polymerase II cis-regulatory region sequence-specific DNA binding"/>
    <property type="evidence" value="ECO:0007669"/>
    <property type="project" value="TreeGrafter"/>
</dbReference>
<dbReference type="CDD" id="cd20027">
    <property type="entry name" value="FH_FOXL1"/>
    <property type="match status" value="1"/>
</dbReference>
<dbReference type="InterPro" id="IPR050211">
    <property type="entry name" value="FOX_domain-containing"/>
</dbReference>
<feature type="compositionally biased region" description="Polar residues" evidence="7">
    <location>
        <begin position="242"/>
        <end position="257"/>
    </location>
</feature>
<dbReference type="PRINTS" id="PR00053">
    <property type="entry name" value="FORKHEAD"/>
</dbReference>
<evidence type="ECO:0000256" key="2">
    <source>
        <dbReference type="ARBA" id="ARBA00023015"/>
    </source>
</evidence>
<keyword evidence="3 6" id="KW-0238">DNA-binding</keyword>
<dbReference type="SMART" id="SM00339">
    <property type="entry name" value="FH"/>
    <property type="match status" value="1"/>
</dbReference>
<dbReference type="GO" id="GO:0000981">
    <property type="term" value="F:DNA-binding transcription factor activity, RNA polymerase II-specific"/>
    <property type="evidence" value="ECO:0007669"/>
    <property type="project" value="TreeGrafter"/>
</dbReference>
<comment type="caution">
    <text evidence="10">The sequence shown here is derived from an EMBL/GenBank/DDBJ whole genome shotgun (WGS) entry which is preliminary data.</text>
</comment>
<keyword evidence="5 6" id="KW-0539">Nucleus</keyword>
<dbReference type="EMBL" id="SCEB01214657">
    <property type="protein sequence ID" value="RXM34023.1"/>
    <property type="molecule type" value="Genomic_DNA"/>
</dbReference>
<dbReference type="PROSITE" id="PS00658">
    <property type="entry name" value="FORK_HEAD_2"/>
    <property type="match status" value="1"/>
</dbReference>
<feature type="DNA-binding region" description="Fork-head" evidence="6">
    <location>
        <begin position="56"/>
        <end position="150"/>
    </location>
</feature>
<dbReference type="FunFam" id="1.10.10.10:FF:000016">
    <property type="entry name" value="Forkhead box protein I1"/>
    <property type="match status" value="1"/>
</dbReference>
<dbReference type="GO" id="GO:0005634">
    <property type="term" value="C:nucleus"/>
    <property type="evidence" value="ECO:0007669"/>
    <property type="project" value="UniProtKB-SubCell"/>
</dbReference>
<proteinExistence type="predicted"/>
<organism evidence="10 11">
    <name type="scientific">Acipenser ruthenus</name>
    <name type="common">Sterlet sturgeon</name>
    <dbReference type="NCBI Taxonomy" id="7906"/>
    <lineage>
        <taxon>Eukaryota</taxon>
        <taxon>Metazoa</taxon>
        <taxon>Chordata</taxon>
        <taxon>Craniata</taxon>
        <taxon>Vertebrata</taxon>
        <taxon>Euteleostomi</taxon>
        <taxon>Actinopterygii</taxon>
        <taxon>Chondrostei</taxon>
        <taxon>Acipenseriformes</taxon>
        <taxon>Acipenseridae</taxon>
        <taxon>Acipenser</taxon>
    </lineage>
</organism>
<evidence type="ECO:0000259" key="9">
    <source>
        <dbReference type="PROSITE" id="PS50039"/>
    </source>
</evidence>
<keyword evidence="8" id="KW-0472">Membrane</keyword>
<accession>A0A444UFR1</accession>
<evidence type="ECO:0000256" key="8">
    <source>
        <dbReference type="SAM" id="Phobius"/>
    </source>
</evidence>
<evidence type="ECO:0000256" key="4">
    <source>
        <dbReference type="ARBA" id="ARBA00023163"/>
    </source>
</evidence>
<dbReference type="PANTHER" id="PTHR11829:SF204">
    <property type="entry name" value="FORKHEAD BOX PROTEIN L1"/>
    <property type="match status" value="1"/>
</dbReference>
<dbReference type="InterPro" id="IPR036388">
    <property type="entry name" value="WH-like_DNA-bd_sf"/>
</dbReference>
<sequence>MSHIYNSRVQQLGGQRSALNLTNSSMLYVYGGESGMLPALGFTSGNMVTRQEPLQKPPYSYIALIAMAIKNASDQKVTLNGIYQFIMERFPFYHDNKQGWQNSIRHNLSLNDCFIKVPRDKGRPGKGSYWTLDTKCLDMFENGNYRRRKRKPKAHGSLESTVTKRSKVIGGEASGPGSLGHDCEITAGGQLFGVPAVTVGTSGTIEGQQQKPHTDSKCMMILSNGDRAINRLLHCAKVQYSSADPNSNPVTQDNTWPKTPPFPPVTISVPLFQSKENASTKEEKPISLSKKDDSINNLATEDRTCRGADEIAQSSATQQTPNPASRSPIQMATAGQTSQKGRPAVPTKSTDRSTGFSIDSILSNKSITKGKVRVSTIGLDSLPSKYVGDLTGGAMIKVLPPPPVEFLRISDRDLPEIELHSVESISDLQRLNSNSELLKTPPGGGPPRHPDNGNLPAPAQAERAVRCPRRACCTCCSPVCCRYLWVCIAVLLALAALAGIFYFLGKRAPSLCTARMALI</sequence>
<dbReference type="InterPro" id="IPR036390">
    <property type="entry name" value="WH_DNA-bd_sf"/>
</dbReference>
<keyword evidence="4" id="KW-0804">Transcription</keyword>
<dbReference type="Pfam" id="PF00250">
    <property type="entry name" value="Forkhead"/>
    <property type="match status" value="1"/>
</dbReference>
<dbReference type="InterPro" id="IPR047514">
    <property type="entry name" value="FH_FOXL1"/>
</dbReference>
<feature type="region of interest" description="Disordered" evidence="7">
    <location>
        <begin position="435"/>
        <end position="458"/>
    </location>
</feature>
<keyword evidence="8" id="KW-0812">Transmembrane</keyword>
<feature type="compositionally biased region" description="Polar residues" evidence="7">
    <location>
        <begin position="312"/>
        <end position="340"/>
    </location>
</feature>
<reference evidence="10 11" key="1">
    <citation type="submission" date="2019-01" db="EMBL/GenBank/DDBJ databases">
        <title>Draft Genome and Complete Hox-Cluster Characterization of the Sterlet Sturgeon (Acipenser ruthenus).</title>
        <authorList>
            <person name="Wei Q."/>
        </authorList>
    </citation>
    <scope>NUCLEOTIDE SEQUENCE [LARGE SCALE GENOMIC DNA]</scope>
    <source>
        <strain evidence="10">WHYD16114868_AA</strain>
        <tissue evidence="10">Blood</tissue>
    </source>
</reference>
<evidence type="ECO:0000256" key="7">
    <source>
        <dbReference type="SAM" id="MobiDB-lite"/>
    </source>
</evidence>
<evidence type="ECO:0000256" key="6">
    <source>
        <dbReference type="PROSITE-ProRule" id="PRU00089"/>
    </source>
</evidence>
<keyword evidence="2" id="KW-0805">Transcription regulation</keyword>
<gene>
    <name evidence="10" type="ORF">EOD39_5050</name>
</gene>
<evidence type="ECO:0000313" key="11">
    <source>
        <dbReference type="Proteomes" id="UP000289886"/>
    </source>
</evidence>
<dbReference type="InterPro" id="IPR030456">
    <property type="entry name" value="TF_fork_head_CS_2"/>
</dbReference>
<keyword evidence="11" id="KW-1185">Reference proteome</keyword>
<feature type="transmembrane region" description="Helical" evidence="8">
    <location>
        <begin position="483"/>
        <end position="505"/>
    </location>
</feature>
<dbReference type="InterPro" id="IPR001766">
    <property type="entry name" value="Fork_head_dom"/>
</dbReference>
<dbReference type="SUPFAM" id="SSF46785">
    <property type="entry name" value="Winged helix' DNA-binding domain"/>
    <property type="match status" value="1"/>
</dbReference>